<dbReference type="InterPro" id="IPR027417">
    <property type="entry name" value="P-loop_NTPase"/>
</dbReference>
<dbReference type="RefSeq" id="WP_313833630.1">
    <property type="nucleotide sequence ID" value="NZ_JAQOUE010000001.1"/>
</dbReference>
<dbReference type="InterPro" id="IPR003959">
    <property type="entry name" value="ATPase_AAA_core"/>
</dbReference>
<evidence type="ECO:0000313" key="3">
    <source>
        <dbReference type="Proteomes" id="UP001250932"/>
    </source>
</evidence>
<dbReference type="PANTHER" id="PTHR43581">
    <property type="entry name" value="ATP/GTP PHOSPHATASE"/>
    <property type="match status" value="1"/>
</dbReference>
<evidence type="ECO:0000313" key="2">
    <source>
        <dbReference type="EMBL" id="MDT7043134.1"/>
    </source>
</evidence>
<reference evidence="2 3" key="1">
    <citation type="journal article" date="2023" name="ISME J.">
        <title>Cultivation and genomic characterization of novel and ubiquitous marine nitrite-oxidizing bacteria from the Nitrospirales.</title>
        <authorList>
            <person name="Mueller A.J."/>
            <person name="Daebeler A."/>
            <person name="Herbold C.W."/>
            <person name="Kirkegaard R.H."/>
            <person name="Daims H."/>
        </authorList>
    </citation>
    <scope>NUCLEOTIDE SEQUENCE [LARGE SCALE GENOMIC DNA]</scope>
    <source>
        <strain evidence="2 3">EB</strain>
    </source>
</reference>
<comment type="caution">
    <text evidence="2">The sequence shown here is derived from an EMBL/GenBank/DDBJ whole genome shotgun (WGS) entry which is preliminary data.</text>
</comment>
<keyword evidence="3" id="KW-1185">Reference proteome</keyword>
<name>A0ABU3K9X5_9BACT</name>
<protein>
    <submittedName>
        <fullName evidence="2">AAA family ATPase</fullName>
    </submittedName>
</protein>
<proteinExistence type="predicted"/>
<accession>A0ABU3K9X5</accession>
<dbReference type="EMBL" id="JAQOUE010000001">
    <property type="protein sequence ID" value="MDT7043134.1"/>
    <property type="molecule type" value="Genomic_DNA"/>
</dbReference>
<dbReference type="Pfam" id="PF13304">
    <property type="entry name" value="AAA_21"/>
    <property type="match status" value="1"/>
</dbReference>
<dbReference type="PANTHER" id="PTHR43581:SF2">
    <property type="entry name" value="EXCINUCLEASE ATPASE SUBUNIT"/>
    <property type="match status" value="1"/>
</dbReference>
<dbReference type="SUPFAM" id="SSF52540">
    <property type="entry name" value="P-loop containing nucleoside triphosphate hydrolases"/>
    <property type="match status" value="1"/>
</dbReference>
<dbReference type="Gene3D" id="3.40.50.300">
    <property type="entry name" value="P-loop containing nucleotide triphosphate hydrolases"/>
    <property type="match status" value="1"/>
</dbReference>
<sequence>MGYQKLKSFKIRGYKCFLPNNDYQGFEVLKPINIIIGKNNSGKSKILEFMRDFIKARGSEPTLKNVGNVLIRKSLEEKELKSVFSPSTASGEFGYIINNHSVDWWNGIGVKLLHKKIEYSPEKTEILDHDFDLTHERAMNAFRRGLDQLKGHLQNPFQGYEYLSIQAEREIKSEVVNFGSQFDYRVFPDGTNLTQLLVRCLNEEKGHFDGWQNLVEVELLGRINAVVSPDLIFTRLYTKIDGNGNCWEIYLEEANKGGVRISDCGSGIKTIIFVMVILYVVPHFLQGKKFIFSFEELENNLHPSLERKLLAHIRDYIENDLENLLFLTTHSNVAIDMFSNNSNSQILRAFNDGKASFIEKVDNWNDQHNLLNDLGVRASDVLQANCIVWLEGPSDRIYFNKWVELFNDGEKLEHGLHYQCVFYGGAILSHYSAEIKPEDDEFIQMLRINRNAIVLMDSDKSKESDPLKGRVERVLQEIEKSPSAISWVTCGREIENYLPCNLLKEYFGISVQLEKFQSFGSVFKNLKKVNSFDKVKFASEITNFAGYDRPTLEKHMDLKEKMDVVIGHIRKCNS</sequence>
<gene>
    <name evidence="2" type="ORF">PPG34_12305</name>
</gene>
<dbReference type="InterPro" id="IPR051396">
    <property type="entry name" value="Bact_Antivir_Def_Nuclease"/>
</dbReference>
<dbReference type="Proteomes" id="UP001250932">
    <property type="component" value="Unassembled WGS sequence"/>
</dbReference>
<feature type="domain" description="ATPase AAA-type core" evidence="1">
    <location>
        <begin position="32"/>
        <end position="336"/>
    </location>
</feature>
<organism evidence="2 3">
    <name type="scientific">Candidatus Nitronereus thalassa</name>
    <dbReference type="NCBI Taxonomy" id="3020898"/>
    <lineage>
        <taxon>Bacteria</taxon>
        <taxon>Pseudomonadati</taxon>
        <taxon>Nitrospirota</taxon>
        <taxon>Nitrospiria</taxon>
        <taxon>Nitrospirales</taxon>
        <taxon>Nitrospiraceae</taxon>
        <taxon>Candidatus Nitronereus</taxon>
    </lineage>
</organism>
<evidence type="ECO:0000259" key="1">
    <source>
        <dbReference type="Pfam" id="PF13304"/>
    </source>
</evidence>